<dbReference type="InterPro" id="IPR025161">
    <property type="entry name" value="IS402-like_dom"/>
</dbReference>
<dbReference type="AlphaFoldDB" id="A0A7W6WJE8"/>
<dbReference type="PANTHER" id="PTHR30007:SF0">
    <property type="entry name" value="TRANSPOSASE"/>
    <property type="match status" value="1"/>
</dbReference>
<reference evidence="3 4" key="1">
    <citation type="submission" date="2020-08" db="EMBL/GenBank/DDBJ databases">
        <title>Genome sequencing of Purple Non-Sulfur Bacteria from various extreme environments.</title>
        <authorList>
            <person name="Mayer M."/>
        </authorList>
    </citation>
    <scope>NUCLEOTIDE SEQUENCE [LARGE SCALE GENOMIC DNA]</scope>
    <source>
        <strain evidence="3 4">JA135</strain>
    </source>
</reference>
<evidence type="ECO:0000259" key="2">
    <source>
        <dbReference type="Pfam" id="PF13340"/>
    </source>
</evidence>
<protein>
    <submittedName>
        <fullName evidence="3">Transposase</fullName>
    </submittedName>
</protein>
<gene>
    <name evidence="3" type="ORF">GGD88_000654</name>
</gene>
<accession>A0A7W6WJE8</accession>
<dbReference type="Pfam" id="PF13340">
    <property type="entry name" value="DUF4096"/>
    <property type="match status" value="1"/>
</dbReference>
<dbReference type="EMBL" id="JACIGI010000004">
    <property type="protein sequence ID" value="MBB4284940.1"/>
    <property type="molecule type" value="Genomic_DNA"/>
</dbReference>
<evidence type="ECO:0000313" key="4">
    <source>
        <dbReference type="Proteomes" id="UP000555728"/>
    </source>
</evidence>
<evidence type="ECO:0000313" key="3">
    <source>
        <dbReference type="EMBL" id="MBB4284940.1"/>
    </source>
</evidence>
<sequence length="86" mass="9306">MFDAILHMAATGCQWRLLPNDVPPVSTVRGDFNDWRDNGLLRTDNHRLVMAAREAAGRTSSPTAGVIDGQRGSRPIGPTTGFGWTA</sequence>
<name>A0A7W6WJE8_9PROT</name>
<keyword evidence="4" id="KW-1185">Reference proteome</keyword>
<proteinExistence type="predicted"/>
<dbReference type="Proteomes" id="UP000555728">
    <property type="component" value="Unassembled WGS sequence"/>
</dbReference>
<feature type="region of interest" description="Disordered" evidence="1">
    <location>
        <begin position="54"/>
        <end position="86"/>
    </location>
</feature>
<dbReference type="PANTHER" id="PTHR30007">
    <property type="entry name" value="PHP DOMAIN PROTEIN"/>
    <property type="match status" value="1"/>
</dbReference>
<feature type="domain" description="Insertion element IS402-like" evidence="2">
    <location>
        <begin position="1"/>
        <end position="42"/>
    </location>
</feature>
<evidence type="ECO:0000256" key="1">
    <source>
        <dbReference type="SAM" id="MobiDB-lite"/>
    </source>
</evidence>
<comment type="caution">
    <text evidence="3">The sequence shown here is derived from an EMBL/GenBank/DDBJ whole genome shotgun (WGS) entry which is preliminary data.</text>
</comment>
<organism evidence="3 4">
    <name type="scientific">Roseospira goensis</name>
    <dbReference type="NCBI Taxonomy" id="391922"/>
    <lineage>
        <taxon>Bacteria</taxon>
        <taxon>Pseudomonadati</taxon>
        <taxon>Pseudomonadota</taxon>
        <taxon>Alphaproteobacteria</taxon>
        <taxon>Rhodospirillales</taxon>
        <taxon>Rhodospirillaceae</taxon>
        <taxon>Roseospira</taxon>
    </lineage>
</organism>